<reference evidence="7" key="1">
    <citation type="submission" date="2015-09" db="EMBL/GenBank/DDBJ databases">
        <title>De novo assembly of Pectinophora gossypiella (Pink Bollworm) gut transcriptome.</title>
        <authorList>
            <person name="Tassone E.E."/>
        </authorList>
    </citation>
    <scope>NUCLEOTIDE SEQUENCE</scope>
</reference>
<keyword evidence="5" id="KW-0732">Signal</keyword>
<accession>A0A1E1WIQ4</accession>
<evidence type="ECO:0000259" key="6">
    <source>
        <dbReference type="Pfam" id="PF00151"/>
    </source>
</evidence>
<feature type="chain" id="PRO_5009115403" description="Lipase domain-containing protein" evidence="5">
    <location>
        <begin position="22"/>
        <end position="299"/>
    </location>
</feature>
<dbReference type="GO" id="GO:0016298">
    <property type="term" value="F:lipase activity"/>
    <property type="evidence" value="ECO:0007669"/>
    <property type="project" value="InterPro"/>
</dbReference>
<dbReference type="GO" id="GO:0017171">
    <property type="term" value="F:serine hydrolase activity"/>
    <property type="evidence" value="ECO:0007669"/>
    <property type="project" value="TreeGrafter"/>
</dbReference>
<dbReference type="Pfam" id="PF00151">
    <property type="entry name" value="Lipase"/>
    <property type="match status" value="1"/>
</dbReference>
<feature type="signal peptide" evidence="5">
    <location>
        <begin position="1"/>
        <end position="21"/>
    </location>
</feature>
<comment type="similarity">
    <text evidence="2 4">Belongs to the AB hydrolase superfamily. Lipase family.</text>
</comment>
<dbReference type="PANTHER" id="PTHR11610:SF150">
    <property type="entry name" value="FI01825P-RELATED"/>
    <property type="match status" value="1"/>
</dbReference>
<sequence>MYALVKCCLVLLVATAAYSFALGPQDVVFHLFTRGNPELSEPFLPTVESIETTEHFALNKRTIFTVHGHSDSAGGNANAFLIPAHLSSEDVNVIAVDWSPGAGFYSEGLGNAPQVGQVIATFINILIETFGYDAELIRIVGIGLGGHIAGIAARKTNSVIPHIVAIDPTLIGWTHHTEKLNPRSARVVEVLHATAGLLGYDYPLGTIDFYPNGGTVQTGCGFDTSCSHTLAYAFYAESLTSEVNGGERFIGTKCEDYEQATRLECNGDRDANFGGTDVKTTETGIYTFITNLSPPFARG</sequence>
<dbReference type="OrthoDB" id="199913at2759"/>
<dbReference type="GO" id="GO:0016042">
    <property type="term" value="P:lipid catabolic process"/>
    <property type="evidence" value="ECO:0007669"/>
    <property type="project" value="TreeGrafter"/>
</dbReference>
<evidence type="ECO:0000256" key="3">
    <source>
        <dbReference type="ARBA" id="ARBA00022525"/>
    </source>
</evidence>
<dbReference type="PRINTS" id="PR00821">
    <property type="entry name" value="TAGLIPASE"/>
</dbReference>
<name>A0A1E1WIQ4_PECGO</name>
<dbReference type="SUPFAM" id="SSF53474">
    <property type="entry name" value="alpha/beta-Hydrolases"/>
    <property type="match status" value="1"/>
</dbReference>
<dbReference type="EMBL" id="GDQN01004165">
    <property type="protein sequence ID" value="JAT86889.1"/>
    <property type="molecule type" value="Transcribed_RNA"/>
</dbReference>
<evidence type="ECO:0000256" key="4">
    <source>
        <dbReference type="RuleBase" id="RU004262"/>
    </source>
</evidence>
<dbReference type="GO" id="GO:0005615">
    <property type="term" value="C:extracellular space"/>
    <property type="evidence" value="ECO:0007669"/>
    <property type="project" value="TreeGrafter"/>
</dbReference>
<dbReference type="Gene3D" id="3.40.50.1820">
    <property type="entry name" value="alpha/beta hydrolase"/>
    <property type="match status" value="1"/>
</dbReference>
<protein>
    <recommendedName>
        <fullName evidence="6">Lipase domain-containing protein</fullName>
    </recommendedName>
</protein>
<evidence type="ECO:0000313" key="7">
    <source>
        <dbReference type="EMBL" id="JAT86889.1"/>
    </source>
</evidence>
<gene>
    <name evidence="7" type="ORF">g.9453</name>
</gene>
<evidence type="ECO:0000256" key="2">
    <source>
        <dbReference type="ARBA" id="ARBA00010701"/>
    </source>
</evidence>
<dbReference type="InterPro" id="IPR013818">
    <property type="entry name" value="Lipase"/>
</dbReference>
<organism evidence="7">
    <name type="scientific">Pectinophora gossypiella</name>
    <name type="common">Cotton pink bollworm</name>
    <name type="synonym">Depressaria gossypiella</name>
    <dbReference type="NCBI Taxonomy" id="13191"/>
    <lineage>
        <taxon>Eukaryota</taxon>
        <taxon>Metazoa</taxon>
        <taxon>Ecdysozoa</taxon>
        <taxon>Arthropoda</taxon>
        <taxon>Hexapoda</taxon>
        <taxon>Insecta</taxon>
        <taxon>Pterygota</taxon>
        <taxon>Neoptera</taxon>
        <taxon>Endopterygota</taxon>
        <taxon>Lepidoptera</taxon>
        <taxon>Glossata</taxon>
        <taxon>Ditrysia</taxon>
        <taxon>Gelechioidea</taxon>
        <taxon>Gelechiidae</taxon>
        <taxon>Apatetrinae</taxon>
        <taxon>Pectinophora</taxon>
    </lineage>
</organism>
<dbReference type="InterPro" id="IPR029058">
    <property type="entry name" value="AB_hydrolase_fold"/>
</dbReference>
<evidence type="ECO:0000256" key="5">
    <source>
        <dbReference type="SAM" id="SignalP"/>
    </source>
</evidence>
<keyword evidence="3" id="KW-0964">Secreted</keyword>
<evidence type="ECO:0000256" key="1">
    <source>
        <dbReference type="ARBA" id="ARBA00004613"/>
    </source>
</evidence>
<dbReference type="PANTHER" id="PTHR11610">
    <property type="entry name" value="LIPASE"/>
    <property type="match status" value="1"/>
</dbReference>
<proteinExistence type="inferred from homology"/>
<dbReference type="AlphaFoldDB" id="A0A1E1WIQ4"/>
<dbReference type="InterPro" id="IPR000734">
    <property type="entry name" value="TAG_lipase"/>
</dbReference>
<comment type="subcellular location">
    <subcellularLocation>
        <location evidence="1">Secreted</location>
    </subcellularLocation>
</comment>
<feature type="domain" description="Lipase" evidence="6">
    <location>
        <begin position="26"/>
        <end position="276"/>
    </location>
</feature>